<dbReference type="Gene3D" id="2.80.10.50">
    <property type="match status" value="1"/>
</dbReference>
<dbReference type="InterPro" id="IPR035992">
    <property type="entry name" value="Ricin_B-like_lectins"/>
</dbReference>
<keyword evidence="5" id="KW-1133">Transmembrane helix</keyword>
<dbReference type="Pfam" id="PF00652">
    <property type="entry name" value="Ricin_B_lectin"/>
    <property type="match status" value="1"/>
</dbReference>
<evidence type="ECO:0000313" key="7">
    <source>
        <dbReference type="EMBL" id="KAK7491383.1"/>
    </source>
</evidence>
<organism evidence="7 8">
    <name type="scientific">Batillaria attramentaria</name>
    <dbReference type="NCBI Taxonomy" id="370345"/>
    <lineage>
        <taxon>Eukaryota</taxon>
        <taxon>Metazoa</taxon>
        <taxon>Spiralia</taxon>
        <taxon>Lophotrochozoa</taxon>
        <taxon>Mollusca</taxon>
        <taxon>Gastropoda</taxon>
        <taxon>Caenogastropoda</taxon>
        <taxon>Sorbeoconcha</taxon>
        <taxon>Cerithioidea</taxon>
        <taxon>Batillariidae</taxon>
        <taxon>Batillaria</taxon>
    </lineage>
</organism>
<evidence type="ECO:0000256" key="4">
    <source>
        <dbReference type="ARBA" id="ARBA00023157"/>
    </source>
</evidence>
<dbReference type="PROSITE" id="PS50231">
    <property type="entry name" value="RICIN_B_LECTIN"/>
    <property type="match status" value="1"/>
</dbReference>
<comment type="cofactor">
    <cofactor evidence="5">
        <name>Mn(2+)</name>
        <dbReference type="ChEBI" id="CHEBI:29035"/>
    </cofactor>
</comment>
<dbReference type="SMART" id="SM00458">
    <property type="entry name" value="RICIN"/>
    <property type="match status" value="1"/>
</dbReference>
<keyword evidence="5" id="KW-0812">Transmembrane</keyword>
<feature type="domain" description="Ricin B lectin" evidence="6">
    <location>
        <begin position="482"/>
        <end position="603"/>
    </location>
</feature>
<keyword evidence="5" id="KW-0328">Glycosyltransferase</keyword>
<dbReference type="PANTHER" id="PTHR11675">
    <property type="entry name" value="N-ACETYLGALACTOSAMINYLTRANSFERASE"/>
    <property type="match status" value="1"/>
</dbReference>
<keyword evidence="8" id="KW-1185">Reference proteome</keyword>
<dbReference type="GO" id="GO:0030246">
    <property type="term" value="F:carbohydrate binding"/>
    <property type="evidence" value="ECO:0007669"/>
    <property type="project" value="UniProtKB-KW"/>
</dbReference>
<evidence type="ECO:0000313" key="8">
    <source>
        <dbReference type="Proteomes" id="UP001519460"/>
    </source>
</evidence>
<dbReference type="InterPro" id="IPR000772">
    <property type="entry name" value="Ricin_B_lectin"/>
</dbReference>
<dbReference type="InterPro" id="IPR029044">
    <property type="entry name" value="Nucleotide-diphossugar_trans"/>
</dbReference>
<feature type="transmembrane region" description="Helical" evidence="5">
    <location>
        <begin position="7"/>
        <end position="26"/>
    </location>
</feature>
<accession>A0ABD0KW50</accession>
<evidence type="ECO:0000256" key="1">
    <source>
        <dbReference type="ARBA" id="ARBA00004323"/>
    </source>
</evidence>
<keyword evidence="5" id="KW-0808">Transferase</keyword>
<comment type="pathway">
    <text evidence="5">Protein modification; protein glycosylation.</text>
</comment>
<evidence type="ECO:0000256" key="2">
    <source>
        <dbReference type="ARBA" id="ARBA00022734"/>
    </source>
</evidence>
<dbReference type="Gene3D" id="3.90.550.10">
    <property type="entry name" value="Spore Coat Polysaccharide Biosynthesis Protein SpsA, Chain A"/>
    <property type="match status" value="1"/>
</dbReference>
<keyword evidence="5" id="KW-0464">Manganese</keyword>
<dbReference type="Proteomes" id="UP001519460">
    <property type="component" value="Unassembled WGS sequence"/>
</dbReference>
<dbReference type="EMBL" id="JACVVK020000115">
    <property type="protein sequence ID" value="KAK7491383.1"/>
    <property type="molecule type" value="Genomic_DNA"/>
</dbReference>
<dbReference type="GO" id="GO:0000139">
    <property type="term" value="C:Golgi membrane"/>
    <property type="evidence" value="ECO:0007669"/>
    <property type="project" value="UniProtKB-SubCell"/>
</dbReference>
<keyword evidence="4 5" id="KW-1015">Disulfide bond</keyword>
<protein>
    <recommendedName>
        <fullName evidence="5">Polypeptide N-acetylgalactosaminyltransferase</fullName>
        <ecNumber evidence="5">2.4.1.-</ecNumber>
    </recommendedName>
    <alternativeName>
        <fullName evidence="5">Protein-UDP acetylgalactosaminyltransferase</fullName>
    </alternativeName>
</protein>
<comment type="subcellular location">
    <subcellularLocation>
        <location evidence="1 5">Golgi apparatus membrane</location>
        <topology evidence="1 5">Single-pass type II membrane protein</topology>
    </subcellularLocation>
</comment>
<dbReference type="AlphaFoldDB" id="A0ABD0KW50"/>
<keyword evidence="5" id="KW-0472">Membrane</keyword>
<evidence type="ECO:0000256" key="3">
    <source>
        <dbReference type="ARBA" id="ARBA00023034"/>
    </source>
</evidence>
<sequence>MRLTLRYALVGVILLVIIGNIVIYLYSSSSTFTFARTTTDLVAYVSMIDTVKGQFRDRSYSNGTNYRAQLDLMPKHLRETAVLPVKVTAEEFRSMPRVKTGNPLIDTYGDNDALLSGEKGRGVTFVDKEKEAAAALQKEFNINVMASDIIPLNRMVPDSRLEGCEKLTYEHDLPTASVIVPFYDEWPSVLLRTVYSIVNRTPRHLLQEVLLIDDKSTMVELGDPLEQYLQDHFPQGLVRLLRMPKRDGLIRARMRGWEESKGDVVVFFDSHMEVNIDWIQPLLTEIKKDRKTVSMSVLDYVNQETLEYRFNRGYLTRYGFDWRLVFFETFFRNDQVGPTPQSPRPGAMMVGAAFAMDRKYFDELGGYDMGMKVWGGENLEMAWRVWMCGGRLVHLPCSHLGHIARSQPYSFPEGRQQIEMFNYKRAIEVWMGPHKKFVHDYYPQMKDIDVGDLSERIALRDRLKCHNFTWYIHNIWPELTIYDENAIGWGSSKNCLDNHSYLFQAPAELLSFQCHYHLDTQGFALTKEGLLRTTLQCVVVKEQYIGGRPKIEDCIIGPRDKWTHTKDGQLLHTKTKLCLDEDPNGPIMRACQPHVMSQLWSFTNYVTT</sequence>
<dbReference type="Pfam" id="PF00535">
    <property type="entry name" value="Glycos_transf_2"/>
    <property type="match status" value="1"/>
</dbReference>
<dbReference type="EC" id="2.4.1.-" evidence="5"/>
<comment type="caution">
    <text evidence="7">The sequence shown here is derived from an EMBL/GenBank/DDBJ whole genome shotgun (WGS) entry which is preliminary data.</text>
</comment>
<evidence type="ECO:0000256" key="5">
    <source>
        <dbReference type="RuleBase" id="RU361242"/>
    </source>
</evidence>
<reference evidence="7 8" key="1">
    <citation type="journal article" date="2023" name="Sci. Data">
        <title>Genome assembly of the Korean intertidal mud-creeper Batillaria attramentaria.</title>
        <authorList>
            <person name="Patra A.K."/>
            <person name="Ho P.T."/>
            <person name="Jun S."/>
            <person name="Lee S.J."/>
            <person name="Kim Y."/>
            <person name="Won Y.J."/>
        </authorList>
    </citation>
    <scope>NUCLEOTIDE SEQUENCE [LARGE SCALE GENOMIC DNA]</scope>
    <source>
        <strain evidence="7">Wonlab-2016</strain>
    </source>
</reference>
<keyword evidence="3 5" id="KW-0333">Golgi apparatus</keyword>
<gene>
    <name evidence="7" type="ORF">BaRGS_00017361</name>
</gene>
<dbReference type="SUPFAM" id="SSF50370">
    <property type="entry name" value="Ricin B-like lectins"/>
    <property type="match status" value="1"/>
</dbReference>
<proteinExistence type="inferred from homology"/>
<dbReference type="InterPro" id="IPR001173">
    <property type="entry name" value="Glyco_trans_2-like"/>
</dbReference>
<evidence type="ECO:0000259" key="6">
    <source>
        <dbReference type="SMART" id="SM00458"/>
    </source>
</evidence>
<name>A0ABD0KW50_9CAEN</name>
<dbReference type="PANTHER" id="PTHR11675:SF43">
    <property type="entry name" value="POLYPEPTIDE N-ACETYLGALACTOSAMINYLTRANSFERASE 1"/>
    <property type="match status" value="1"/>
</dbReference>
<dbReference type="GO" id="GO:0016757">
    <property type="term" value="F:glycosyltransferase activity"/>
    <property type="evidence" value="ECO:0007669"/>
    <property type="project" value="UniProtKB-KW"/>
</dbReference>
<keyword evidence="2 5" id="KW-0430">Lectin</keyword>
<dbReference type="SUPFAM" id="SSF53448">
    <property type="entry name" value="Nucleotide-diphospho-sugar transferases"/>
    <property type="match status" value="1"/>
</dbReference>
<comment type="similarity">
    <text evidence="5">Belongs to the glycosyltransferase 2 family. GalNAc-T subfamily.</text>
</comment>